<sequence>MEDDRMNGILTDKVIVVMGVANQRSIAWGCVQAILAQGGTPVLTYQNERLKKSIQRFVPEDIQLVACDVAEDAAIQQAFQQIGERYGNIDGVIHAIAYADPETLKQGLVETRRTGYNLAQEISAYSFIAVARYARPWLTKPASLITLTYFGATRAIPNYNMMGVAKAALESSVRYLATDLGTEQIRVNAISAGAVKTLAVTGIKGHGDLLKMSTSLTVDQQSVTTSEIGNVAAFLLSDLSTGMTGDILYVDKGVHLM</sequence>
<evidence type="ECO:0000256" key="4">
    <source>
        <dbReference type="ARBA" id="ARBA00022832"/>
    </source>
</evidence>
<comment type="similarity">
    <text evidence="2 8">Belongs to the short-chain dehydrogenases/reductases (SDR) family. FabI subfamily.</text>
</comment>
<dbReference type="HOGENOM" id="CLU_010194_10_1_9"/>
<evidence type="ECO:0000256" key="9">
    <source>
        <dbReference type="PIRSR" id="PIRSR000094-1"/>
    </source>
</evidence>
<dbReference type="PATRIC" id="fig|1001583.3.peg.1032"/>
<dbReference type="GO" id="GO:0006633">
    <property type="term" value="P:fatty acid biosynthetic process"/>
    <property type="evidence" value="ECO:0007669"/>
    <property type="project" value="UniProtKB-KW"/>
</dbReference>
<keyword evidence="5 8" id="KW-0560">Oxidoreductase</keyword>
<evidence type="ECO:0000256" key="2">
    <source>
        <dbReference type="ARBA" id="ARBA00009233"/>
    </source>
</evidence>
<name>M5AZU2_LEVBR</name>
<evidence type="ECO:0000256" key="3">
    <source>
        <dbReference type="ARBA" id="ARBA00022516"/>
    </source>
</evidence>
<dbReference type="Pfam" id="PF13561">
    <property type="entry name" value="adh_short_C2"/>
    <property type="match status" value="1"/>
</dbReference>
<evidence type="ECO:0000256" key="10">
    <source>
        <dbReference type="PIRSR" id="PIRSR000094-2"/>
    </source>
</evidence>
<dbReference type="GO" id="GO:0004318">
    <property type="term" value="F:enoyl-[acyl-carrier-protein] reductase (NADH) activity"/>
    <property type="evidence" value="ECO:0007669"/>
    <property type="project" value="UniProtKB-EC"/>
</dbReference>
<dbReference type="NCBIfam" id="NF004748">
    <property type="entry name" value="PRK06079.1"/>
    <property type="match status" value="1"/>
</dbReference>
<feature type="binding site" evidence="11">
    <location>
        <position position="96"/>
    </location>
    <ligand>
        <name>NAD(+)</name>
        <dbReference type="ChEBI" id="CHEBI:57540"/>
    </ligand>
</feature>
<protein>
    <recommendedName>
        <fullName evidence="8">Enoyl-[acyl-carrier-protein] reductase [NADH]</fullName>
        <ecNumber evidence="8">1.3.1.9</ecNumber>
    </recommendedName>
</protein>
<feature type="binding site" evidence="10">
    <location>
        <position position="99"/>
    </location>
    <ligand>
        <name>substrate</name>
    </ligand>
</feature>
<keyword evidence="4" id="KW-0276">Fatty acid metabolism</keyword>
<dbReference type="AlphaFoldDB" id="M5AZU2"/>
<evidence type="ECO:0000256" key="7">
    <source>
        <dbReference type="ARBA" id="ARBA00023160"/>
    </source>
</evidence>
<dbReference type="Gene3D" id="1.10.8.400">
    <property type="entry name" value="Enoyl acyl carrier protein reductase"/>
    <property type="match status" value="1"/>
</dbReference>
<dbReference type="InterPro" id="IPR002347">
    <property type="entry name" value="SDR_fam"/>
</dbReference>
<dbReference type="PANTHER" id="PTHR43159:SF2">
    <property type="entry name" value="ENOYL-[ACYL-CARRIER-PROTEIN] REDUCTASE [NADH], CHLOROPLASTIC"/>
    <property type="match status" value="1"/>
</dbReference>
<feature type="active site" description="Proton acceptor" evidence="9">
    <location>
        <position position="159"/>
    </location>
</feature>
<feature type="binding site" evidence="11">
    <location>
        <begin position="195"/>
        <end position="199"/>
    </location>
    <ligand>
        <name>NAD(+)</name>
        <dbReference type="ChEBI" id="CHEBI:57540"/>
    </ligand>
</feature>
<comment type="catalytic activity">
    <reaction evidence="8">
        <text>a 2,3-saturated acyl-[ACP] + NAD(+) = a (2E)-enoyl-[ACP] + NADH + H(+)</text>
        <dbReference type="Rhea" id="RHEA:10240"/>
        <dbReference type="Rhea" id="RHEA-COMP:9925"/>
        <dbReference type="Rhea" id="RHEA-COMP:9926"/>
        <dbReference type="ChEBI" id="CHEBI:15378"/>
        <dbReference type="ChEBI" id="CHEBI:57540"/>
        <dbReference type="ChEBI" id="CHEBI:57945"/>
        <dbReference type="ChEBI" id="CHEBI:78784"/>
        <dbReference type="ChEBI" id="CHEBI:78785"/>
        <dbReference type="EC" id="1.3.1.9"/>
    </reaction>
</comment>
<feature type="binding site" evidence="11">
    <location>
        <position position="19"/>
    </location>
    <ligand>
        <name>NAD(+)</name>
        <dbReference type="ChEBI" id="CHEBI:57540"/>
    </ligand>
</feature>
<evidence type="ECO:0000313" key="12">
    <source>
        <dbReference type="EMBL" id="BAN06681.1"/>
    </source>
</evidence>
<keyword evidence="8 11" id="KW-0520">NAD</keyword>
<evidence type="ECO:0000256" key="11">
    <source>
        <dbReference type="PIRSR" id="PIRSR000094-3"/>
    </source>
</evidence>
<dbReference type="Gene3D" id="3.40.50.720">
    <property type="entry name" value="NAD(P)-binding Rossmann-like Domain"/>
    <property type="match status" value="1"/>
</dbReference>
<evidence type="ECO:0000256" key="6">
    <source>
        <dbReference type="ARBA" id="ARBA00023098"/>
    </source>
</evidence>
<gene>
    <name evidence="12" type="ORF">LVISKB_1046</name>
</gene>
<evidence type="ECO:0000256" key="8">
    <source>
        <dbReference type="PIRNR" id="PIRNR000094"/>
    </source>
</evidence>
<accession>M5AZU2</accession>
<feature type="active site" description="Proton acceptor" evidence="9">
    <location>
        <position position="149"/>
    </location>
</feature>
<feature type="binding site" evidence="11">
    <location>
        <position position="166"/>
    </location>
    <ligand>
        <name>NAD(+)</name>
        <dbReference type="ChEBI" id="CHEBI:57540"/>
    </ligand>
</feature>
<comment type="pathway">
    <text evidence="1">Lipid metabolism.</text>
</comment>
<keyword evidence="6" id="KW-0443">Lipid metabolism</keyword>
<dbReference type="KEGG" id="lbk:LVISKB_1046"/>
<dbReference type="Proteomes" id="UP000012042">
    <property type="component" value="Chromosome"/>
</dbReference>
<dbReference type="InterPro" id="IPR014358">
    <property type="entry name" value="Enoyl-ACP_Rdtase_NADH"/>
</dbReference>
<evidence type="ECO:0000256" key="1">
    <source>
        <dbReference type="ARBA" id="ARBA00005189"/>
    </source>
</evidence>
<feature type="binding site" evidence="11">
    <location>
        <position position="46"/>
    </location>
    <ligand>
        <name>NAD(+)</name>
        <dbReference type="ChEBI" id="CHEBI:57540"/>
    </ligand>
</feature>
<dbReference type="InterPro" id="IPR036291">
    <property type="entry name" value="NAD(P)-bd_dom_sf"/>
</dbReference>
<dbReference type="CDD" id="cd05372">
    <property type="entry name" value="ENR_SDR"/>
    <property type="match status" value="1"/>
</dbReference>
<evidence type="ECO:0000256" key="5">
    <source>
        <dbReference type="ARBA" id="ARBA00023002"/>
    </source>
</evidence>
<dbReference type="PIRSF" id="PIRSF000094">
    <property type="entry name" value="Enoyl-ACP_rdct"/>
    <property type="match status" value="1"/>
</dbReference>
<evidence type="ECO:0000313" key="13">
    <source>
        <dbReference type="Proteomes" id="UP000012042"/>
    </source>
</evidence>
<feature type="binding site" evidence="11">
    <location>
        <begin position="25"/>
        <end position="26"/>
    </location>
    <ligand>
        <name>NAD(+)</name>
        <dbReference type="ChEBI" id="CHEBI:57540"/>
    </ligand>
</feature>
<feature type="binding site" evidence="11">
    <location>
        <begin position="68"/>
        <end position="69"/>
    </location>
    <ligand>
        <name>NAD(+)</name>
        <dbReference type="ChEBI" id="CHEBI:57540"/>
    </ligand>
</feature>
<organism evidence="12 13">
    <name type="scientific">Levilactobacillus brevis KB290</name>
    <dbReference type="NCBI Taxonomy" id="1001583"/>
    <lineage>
        <taxon>Bacteria</taxon>
        <taxon>Bacillati</taxon>
        <taxon>Bacillota</taxon>
        <taxon>Bacilli</taxon>
        <taxon>Lactobacillales</taxon>
        <taxon>Lactobacillaceae</taxon>
        <taxon>Levilactobacillus</taxon>
    </lineage>
</organism>
<dbReference type="EC" id="1.3.1.9" evidence="8"/>
<dbReference type="SUPFAM" id="SSF51735">
    <property type="entry name" value="NAD(P)-binding Rossmann-fold domains"/>
    <property type="match status" value="1"/>
</dbReference>
<dbReference type="EMBL" id="AP012167">
    <property type="protein sequence ID" value="BAN06681.1"/>
    <property type="molecule type" value="Genomic_DNA"/>
</dbReference>
<proteinExistence type="inferred from homology"/>
<keyword evidence="7 8" id="KW-0275">Fatty acid biosynthesis</keyword>
<reference evidence="12 13" key="1">
    <citation type="journal article" date="2013" name="PLoS ONE">
        <title>Genomic Analysis by Deep Sequencing of the Probiotic Lactobacillus brevis KB290 Harboring Nine Plasmids Reveals Genomic Stability.</title>
        <authorList>
            <person name="Fukao M."/>
            <person name="Oshima K."/>
            <person name="Morita H."/>
            <person name="Toh H."/>
            <person name="Suda W."/>
            <person name="Kim S.W."/>
            <person name="Suzuki S."/>
            <person name="Yakabe T."/>
            <person name="Hattori M."/>
            <person name="Yajima N."/>
        </authorList>
    </citation>
    <scope>NUCLEOTIDE SEQUENCE [LARGE SCALE GENOMIC DNA]</scope>
    <source>
        <strain evidence="12 13">KB290</strain>
    </source>
</reference>
<keyword evidence="3 8" id="KW-0444">Lipid biosynthesis</keyword>
<dbReference type="PANTHER" id="PTHR43159">
    <property type="entry name" value="ENOYL-[ACYL-CARRIER-PROTEIN] REDUCTASE"/>
    <property type="match status" value="1"/>
</dbReference>